<name>A0A9P0BBM5_BRAAE</name>
<feature type="compositionally biased region" description="Basic and acidic residues" evidence="2">
    <location>
        <begin position="191"/>
        <end position="201"/>
    </location>
</feature>
<evidence type="ECO:0000256" key="1">
    <source>
        <dbReference type="SAM" id="Coils"/>
    </source>
</evidence>
<evidence type="ECO:0000256" key="2">
    <source>
        <dbReference type="SAM" id="MobiDB-lite"/>
    </source>
</evidence>
<evidence type="ECO:0000313" key="5">
    <source>
        <dbReference type="Proteomes" id="UP001154078"/>
    </source>
</evidence>
<evidence type="ECO:0000259" key="3">
    <source>
        <dbReference type="Pfam" id="PF10650"/>
    </source>
</evidence>
<feature type="region of interest" description="Disordered" evidence="2">
    <location>
        <begin position="171"/>
        <end position="209"/>
    </location>
</feature>
<feature type="region of interest" description="Disordered" evidence="2">
    <location>
        <begin position="60"/>
        <end position="88"/>
    </location>
</feature>
<feature type="compositionally biased region" description="Basic residues" evidence="2">
    <location>
        <begin position="63"/>
        <end position="81"/>
    </location>
</feature>
<feature type="domain" description="Putative zinc-finger" evidence="3">
    <location>
        <begin position="584"/>
        <end position="603"/>
    </location>
</feature>
<reference evidence="4" key="1">
    <citation type="submission" date="2021-12" db="EMBL/GenBank/DDBJ databases">
        <authorList>
            <person name="King R."/>
        </authorList>
    </citation>
    <scope>NUCLEOTIDE SEQUENCE</scope>
</reference>
<evidence type="ECO:0000313" key="4">
    <source>
        <dbReference type="EMBL" id="CAH0560033.1"/>
    </source>
</evidence>
<organism evidence="4 5">
    <name type="scientific">Brassicogethes aeneus</name>
    <name type="common">Rape pollen beetle</name>
    <name type="synonym">Meligethes aeneus</name>
    <dbReference type="NCBI Taxonomy" id="1431903"/>
    <lineage>
        <taxon>Eukaryota</taxon>
        <taxon>Metazoa</taxon>
        <taxon>Ecdysozoa</taxon>
        <taxon>Arthropoda</taxon>
        <taxon>Hexapoda</taxon>
        <taxon>Insecta</taxon>
        <taxon>Pterygota</taxon>
        <taxon>Neoptera</taxon>
        <taxon>Endopterygota</taxon>
        <taxon>Coleoptera</taxon>
        <taxon>Polyphaga</taxon>
        <taxon>Cucujiformia</taxon>
        <taxon>Nitidulidae</taxon>
        <taxon>Meligethinae</taxon>
        <taxon>Brassicogethes</taxon>
    </lineage>
</organism>
<dbReference type="Proteomes" id="UP001154078">
    <property type="component" value="Chromosome 7"/>
</dbReference>
<feature type="coiled-coil region" evidence="1">
    <location>
        <begin position="443"/>
        <end position="477"/>
    </location>
</feature>
<protein>
    <recommendedName>
        <fullName evidence="3">Putative zinc-finger domain-containing protein</fullName>
    </recommendedName>
</protein>
<keyword evidence="5" id="KW-1185">Reference proteome</keyword>
<keyword evidence="1" id="KW-0175">Coiled coil</keyword>
<dbReference type="EMBL" id="OV121138">
    <property type="protein sequence ID" value="CAH0560033.1"/>
    <property type="molecule type" value="Genomic_DNA"/>
</dbReference>
<dbReference type="Pfam" id="PF10650">
    <property type="entry name" value="zf-C3H1"/>
    <property type="match status" value="1"/>
</dbReference>
<proteinExistence type="predicted"/>
<sequence length="604" mass="68587">METIDVTLGSDEREEGEIVDDDFEDISDNSLTLPIQNGKLTTSKRHLRGLSLSSISDGEMRVVKRRRKSESSKRRKKSRKKSISDDSDSDRFVLDHKVLKKQLKATVCIEKEEWHVNSLKTRLKIMQNLGGVDKSEEAIKINDNPEKIDNELMVLRSEALRTAILNKYNHKKKKKLKDEGNISDNSAVSETNKENNDKNVEDTNLTQEDDEDILRANLLASMSQKIAKPVEKVVKIEKKTENAPKPIKSINNYKVVRKITTKPLPTMPIVKPLIININNDSDTEEETTNINDIQSTVDKFLKEQRAQVEAKSAKVSTPVLKNKPNNGTAKSAVKLLPKDKQIEYQELLQKLAIANNKIKPAVKKKLLETTPNRVGKNNLTAEKVVPNKVVNKVNTPKSDNRVWDYKKDLNVFKGVYKEMQVEKNGRLQIQESYAQLKPAVAKIFAAINERKKHEKRVKELMLELNAAKRKLEQSQQIVCLNVQDLVGKKQKFDSSKIKKLPPNPTILLPPRPKTPLVVEIPEIPLPAVKSPVSMVEETINFGDPNDIHKILEIKKLPIVETTLAKYISPLDSKRVETFDPLAIICPYEVDGNCRDKDCQFKHIL</sequence>
<gene>
    <name evidence="4" type="ORF">MELIAE_LOCUS9872</name>
</gene>
<dbReference type="InterPro" id="IPR019607">
    <property type="entry name" value="Putative_zinc-finger_domain"/>
</dbReference>
<accession>A0A9P0BBM5</accession>
<dbReference type="OrthoDB" id="8197317at2759"/>
<dbReference type="AlphaFoldDB" id="A0A9P0BBM5"/>